<comment type="subcellular location">
    <subcellularLocation>
        <location evidence="1">Endomembrane system</location>
        <topology evidence="1">Multi-pass membrane protein</topology>
    </subcellularLocation>
</comment>
<evidence type="ECO:0000256" key="5">
    <source>
        <dbReference type="SAM" id="MobiDB-lite"/>
    </source>
</evidence>
<dbReference type="Proteomes" id="UP000243528">
    <property type="component" value="Unassembled WGS sequence"/>
</dbReference>
<keyword evidence="4 6" id="KW-0472">Membrane</keyword>
<dbReference type="InterPro" id="IPR052964">
    <property type="entry name" value="Sporulation_signal_mat"/>
</dbReference>
<name>A0A2P8E9I3_9ACTN</name>
<evidence type="ECO:0000256" key="1">
    <source>
        <dbReference type="ARBA" id="ARBA00004127"/>
    </source>
</evidence>
<dbReference type="GO" id="GO:0012505">
    <property type="term" value="C:endomembrane system"/>
    <property type="evidence" value="ECO:0007669"/>
    <property type="project" value="UniProtKB-SubCell"/>
</dbReference>
<evidence type="ECO:0000313" key="9">
    <source>
        <dbReference type="Proteomes" id="UP000243528"/>
    </source>
</evidence>
<feature type="transmembrane region" description="Helical" evidence="6">
    <location>
        <begin position="179"/>
        <end position="202"/>
    </location>
</feature>
<feature type="transmembrane region" description="Helical" evidence="6">
    <location>
        <begin position="237"/>
        <end position="263"/>
    </location>
</feature>
<reference evidence="8 9" key="1">
    <citation type="submission" date="2018-03" db="EMBL/GenBank/DDBJ databases">
        <title>Genomic Encyclopedia of Archaeal and Bacterial Type Strains, Phase II (KMG-II): from individual species to whole genera.</title>
        <authorList>
            <person name="Goeker M."/>
        </authorList>
    </citation>
    <scope>NUCLEOTIDE SEQUENCE [LARGE SCALE GENOMIC DNA]</scope>
    <source>
        <strain evidence="8 9">DSM 45211</strain>
    </source>
</reference>
<comment type="caution">
    <text evidence="8">The sequence shown here is derived from an EMBL/GenBank/DDBJ whole genome shotgun (WGS) entry which is preliminary data.</text>
</comment>
<feature type="transmembrane region" description="Helical" evidence="6">
    <location>
        <begin position="32"/>
        <end position="54"/>
    </location>
</feature>
<protein>
    <submittedName>
        <fullName evidence="8">Vitamin K-dependent gamma-carboxylase-like protein</fullName>
    </submittedName>
</protein>
<feature type="region of interest" description="Disordered" evidence="5">
    <location>
        <begin position="322"/>
        <end position="381"/>
    </location>
</feature>
<evidence type="ECO:0000313" key="8">
    <source>
        <dbReference type="EMBL" id="PSL06105.1"/>
    </source>
</evidence>
<evidence type="ECO:0000256" key="4">
    <source>
        <dbReference type="ARBA" id="ARBA00023136"/>
    </source>
</evidence>
<dbReference type="PANTHER" id="PTHR39535:SF2">
    <property type="entry name" value="HTTM DOMAIN-CONTAINING PROTEIN"/>
    <property type="match status" value="1"/>
</dbReference>
<organism evidence="8 9">
    <name type="scientific">Haloactinopolyspora alba</name>
    <dbReference type="NCBI Taxonomy" id="648780"/>
    <lineage>
        <taxon>Bacteria</taxon>
        <taxon>Bacillati</taxon>
        <taxon>Actinomycetota</taxon>
        <taxon>Actinomycetes</taxon>
        <taxon>Jiangellales</taxon>
        <taxon>Jiangellaceae</taxon>
        <taxon>Haloactinopolyspora</taxon>
    </lineage>
</organism>
<dbReference type="InterPro" id="IPR053934">
    <property type="entry name" value="HTTM_dom"/>
</dbReference>
<dbReference type="PANTHER" id="PTHR39535">
    <property type="entry name" value="SPORULATION-DELAYING PROTEIN SDPB"/>
    <property type="match status" value="1"/>
</dbReference>
<gene>
    <name evidence="8" type="ORF">CLV30_103260</name>
</gene>
<feature type="compositionally biased region" description="Low complexity" evidence="5">
    <location>
        <begin position="325"/>
        <end position="350"/>
    </location>
</feature>
<proteinExistence type="predicted"/>
<sequence length="381" mass="41786">MIGEAWREITAGMGRVLDSGERWLFDGKKATYGLAVMRILFGVMILGTLTVNFADRHYVWGPGARWLSPWLTVDDYGFPFTWVFGAGDPAAVFTLKYLLLMALAVAFMLGWRTRVVTPLLMIAVASLMRLNPIADDAGDNLVRIMLLFLCFADTARHWSLDARRRAREDYRPLVPLPSWTGVLFHNVALLAVSAQIFIVYMTSGLSKVQGDMWQEGVGLYYPLQIDQYVSWPALNEIVYASGLFVTAGSYVTVFVQVLFPLLLMRRGTRVVALLLIFSMHVGIAVTMALPWFSLAMIAADAVFVRDVTYRALARWLRRSRRGEGDATAGDGDATAGDGDATAGDGTDSGAPGEPVPTAPSRRERPADGSEVAAGTPPRLPD</sequence>
<evidence type="ECO:0000256" key="2">
    <source>
        <dbReference type="ARBA" id="ARBA00022692"/>
    </source>
</evidence>
<keyword evidence="9" id="KW-1185">Reference proteome</keyword>
<feature type="domain" description="HTTM-like" evidence="7">
    <location>
        <begin position="31"/>
        <end position="308"/>
    </location>
</feature>
<dbReference type="RefSeq" id="WP_165358559.1">
    <property type="nucleotide sequence ID" value="NZ_ML142903.1"/>
</dbReference>
<dbReference type="SMART" id="SM00752">
    <property type="entry name" value="HTTM"/>
    <property type="match status" value="1"/>
</dbReference>
<dbReference type="AlphaFoldDB" id="A0A2P8E9I3"/>
<feature type="transmembrane region" description="Helical" evidence="6">
    <location>
        <begin position="270"/>
        <end position="288"/>
    </location>
</feature>
<dbReference type="EMBL" id="PYGE01000003">
    <property type="protein sequence ID" value="PSL06105.1"/>
    <property type="molecule type" value="Genomic_DNA"/>
</dbReference>
<dbReference type="InterPro" id="IPR011020">
    <property type="entry name" value="HTTM-like"/>
</dbReference>
<keyword evidence="3 6" id="KW-1133">Transmembrane helix</keyword>
<accession>A0A2P8E9I3</accession>
<evidence type="ECO:0000256" key="6">
    <source>
        <dbReference type="SAM" id="Phobius"/>
    </source>
</evidence>
<keyword evidence="2 6" id="KW-0812">Transmembrane</keyword>
<evidence type="ECO:0000256" key="3">
    <source>
        <dbReference type="ARBA" id="ARBA00022989"/>
    </source>
</evidence>
<feature type="transmembrane region" description="Helical" evidence="6">
    <location>
        <begin position="90"/>
        <end position="109"/>
    </location>
</feature>
<evidence type="ECO:0000259" key="7">
    <source>
        <dbReference type="SMART" id="SM00752"/>
    </source>
</evidence>
<dbReference type="Pfam" id="PF05090">
    <property type="entry name" value="HTTM"/>
    <property type="match status" value="1"/>
</dbReference>